<sequence>MREHTRGRSLFTRADTETAELALLERLEREPPGTLLTVDFSGVRISSEAARQLLRRAILRITGGELTERFLVLGDLGESRYNVEVMLAGESLVAVERSKDEGAKARGAVDPAVRTTYDYLASKPTATASMVLNDLGLSAIAAATNRLSNLAKLGLARRVEQRPVSGGGREYVYAAVQ</sequence>
<comment type="caution">
    <text evidence="1">The sequence shown here is derived from an EMBL/GenBank/DDBJ whole genome shotgun (WGS) entry which is preliminary data.</text>
</comment>
<gene>
    <name evidence="1" type="ORF">HNQ61_001988</name>
</gene>
<accession>A0A841GUD7</accession>
<organism evidence="1 2">
    <name type="scientific">Longimicrobium terrae</name>
    <dbReference type="NCBI Taxonomy" id="1639882"/>
    <lineage>
        <taxon>Bacteria</taxon>
        <taxon>Pseudomonadati</taxon>
        <taxon>Gemmatimonadota</taxon>
        <taxon>Longimicrobiia</taxon>
        <taxon>Longimicrobiales</taxon>
        <taxon>Longimicrobiaceae</taxon>
        <taxon>Longimicrobium</taxon>
    </lineage>
</organism>
<proteinExistence type="predicted"/>
<evidence type="ECO:0000313" key="1">
    <source>
        <dbReference type="EMBL" id="MBB6070369.1"/>
    </source>
</evidence>
<reference evidence="1 2" key="1">
    <citation type="submission" date="2020-08" db="EMBL/GenBank/DDBJ databases">
        <title>Genomic Encyclopedia of Type Strains, Phase IV (KMG-IV): sequencing the most valuable type-strain genomes for metagenomic binning, comparative biology and taxonomic classification.</title>
        <authorList>
            <person name="Goeker M."/>
        </authorList>
    </citation>
    <scope>NUCLEOTIDE SEQUENCE [LARGE SCALE GENOMIC DNA]</scope>
    <source>
        <strain evidence="1 2">DSM 29007</strain>
    </source>
</reference>
<protein>
    <submittedName>
        <fullName evidence="1">Uncharacterized protein</fullName>
    </submittedName>
</protein>
<dbReference type="RefSeq" id="WP_170035755.1">
    <property type="nucleotide sequence ID" value="NZ_JABDTL010000001.1"/>
</dbReference>
<dbReference type="AlphaFoldDB" id="A0A841GUD7"/>
<keyword evidence="2" id="KW-1185">Reference proteome</keyword>
<name>A0A841GUD7_9BACT</name>
<dbReference type="EMBL" id="JACHIA010000004">
    <property type="protein sequence ID" value="MBB6070369.1"/>
    <property type="molecule type" value="Genomic_DNA"/>
</dbReference>
<evidence type="ECO:0000313" key="2">
    <source>
        <dbReference type="Proteomes" id="UP000582837"/>
    </source>
</evidence>
<dbReference type="Proteomes" id="UP000582837">
    <property type="component" value="Unassembled WGS sequence"/>
</dbReference>